<protein>
    <submittedName>
        <fullName evidence="2">Uncharacterized protein</fullName>
    </submittedName>
</protein>
<organism evidence="2 3">
    <name type="scientific">Phytophthora megakarya</name>
    <dbReference type="NCBI Taxonomy" id="4795"/>
    <lineage>
        <taxon>Eukaryota</taxon>
        <taxon>Sar</taxon>
        <taxon>Stramenopiles</taxon>
        <taxon>Oomycota</taxon>
        <taxon>Peronosporomycetes</taxon>
        <taxon>Peronosporales</taxon>
        <taxon>Peronosporaceae</taxon>
        <taxon>Phytophthora</taxon>
    </lineage>
</organism>
<dbReference type="Proteomes" id="UP000198211">
    <property type="component" value="Unassembled WGS sequence"/>
</dbReference>
<dbReference type="AlphaFoldDB" id="A0A225WZV6"/>
<gene>
    <name evidence="2" type="ORF">PHMEG_0002741</name>
</gene>
<reference evidence="3" key="1">
    <citation type="submission" date="2017-03" db="EMBL/GenBank/DDBJ databases">
        <title>Phytopthora megakarya and P. palmivora, two closely related causual agents of cacao black pod achieved similar genome size and gene model numbers by different mechanisms.</title>
        <authorList>
            <person name="Ali S."/>
            <person name="Shao J."/>
            <person name="Larry D.J."/>
            <person name="Kronmiller B."/>
            <person name="Shen D."/>
            <person name="Strem M.D."/>
            <person name="Melnick R.L."/>
            <person name="Guiltinan M.J."/>
            <person name="Tyler B.M."/>
            <person name="Meinhardt L.W."/>
            <person name="Bailey B.A."/>
        </authorList>
    </citation>
    <scope>NUCLEOTIDE SEQUENCE [LARGE SCALE GENOMIC DNA]</scope>
    <source>
        <strain evidence="3">zdho120</strain>
    </source>
</reference>
<evidence type="ECO:0000313" key="2">
    <source>
        <dbReference type="EMBL" id="OWZ22549.1"/>
    </source>
</evidence>
<evidence type="ECO:0000256" key="1">
    <source>
        <dbReference type="SAM" id="MobiDB-lite"/>
    </source>
</evidence>
<dbReference type="OrthoDB" id="128135at2759"/>
<dbReference type="EMBL" id="NBNE01000128">
    <property type="protein sequence ID" value="OWZ22549.1"/>
    <property type="molecule type" value="Genomic_DNA"/>
</dbReference>
<name>A0A225WZV6_9STRA</name>
<comment type="caution">
    <text evidence="2">The sequence shown here is derived from an EMBL/GenBank/DDBJ whole genome shotgun (WGS) entry which is preliminary data.</text>
</comment>
<accession>A0A225WZV6</accession>
<evidence type="ECO:0000313" key="3">
    <source>
        <dbReference type="Proteomes" id="UP000198211"/>
    </source>
</evidence>
<sequence>MTEWIIAKQLSQVGVETRLQFLQLEEEPDSPPSRADSSQAEIGSYRQAVTKGTSDEESQILTTEQERLRQLCLKPMPTLTQQRQRTPDEDAAIMLILTQKIEVPYTPPFLGQSMNAYEIACFTDMLLAIEYPLYAHVAPGQRFGENESREVLLEQISVGEEAAMAQKQEVASFKKMVSRITIDRAKRLITVTFKSKREAKRWNNWRMPMANRLLTLVDYEEQKERARLTHEVVKIDFYSFTTAVRKGAFTSRDMYWLLTDELGLQVQALNQTVEGEYE</sequence>
<proteinExistence type="predicted"/>
<feature type="region of interest" description="Disordered" evidence="1">
    <location>
        <begin position="24"/>
        <end position="60"/>
    </location>
</feature>
<keyword evidence="3" id="KW-1185">Reference proteome</keyword>